<evidence type="ECO:0000259" key="9">
    <source>
        <dbReference type="Pfam" id="PF13359"/>
    </source>
</evidence>
<dbReference type="GO" id="GO:0005634">
    <property type="term" value="C:nucleus"/>
    <property type="evidence" value="ECO:0007669"/>
    <property type="project" value="UniProtKB-SubCell"/>
</dbReference>
<feature type="chain" id="PRO_5004774784" description="DDE Tnp4 domain-containing protein" evidence="8">
    <location>
        <begin position="26"/>
        <end position="425"/>
    </location>
</feature>
<gene>
    <name evidence="10" type="ORF">F443_09166</name>
</gene>
<dbReference type="InterPro" id="IPR027806">
    <property type="entry name" value="HARBI1_dom"/>
</dbReference>
<evidence type="ECO:0000256" key="8">
    <source>
        <dbReference type="SAM" id="SignalP"/>
    </source>
</evidence>
<comment type="caution">
    <text evidence="10">The sequence shown here is derived from an EMBL/GenBank/DDBJ whole genome shotgun (WGS) entry which is preliminary data.</text>
</comment>
<dbReference type="GO" id="GO:0004518">
    <property type="term" value="F:nuclease activity"/>
    <property type="evidence" value="ECO:0007669"/>
    <property type="project" value="UniProtKB-KW"/>
</dbReference>
<evidence type="ECO:0000313" key="10">
    <source>
        <dbReference type="EMBL" id="ETI46469.1"/>
    </source>
</evidence>
<reference evidence="10 11" key="1">
    <citation type="submission" date="2013-11" db="EMBL/GenBank/DDBJ databases">
        <title>The Genome Sequence of Phytophthora parasitica P1569.</title>
        <authorList>
            <consortium name="The Broad Institute Genomics Platform"/>
            <person name="Russ C."/>
            <person name="Tyler B."/>
            <person name="Panabieres F."/>
            <person name="Shan W."/>
            <person name="Tripathy S."/>
            <person name="Grunwald N."/>
            <person name="Machado M."/>
            <person name="Johnson C.S."/>
            <person name="Arredondo F."/>
            <person name="Hong C."/>
            <person name="Coffey M."/>
            <person name="Young S.K."/>
            <person name="Zeng Q."/>
            <person name="Gargeya S."/>
            <person name="Fitzgerald M."/>
            <person name="Abouelleil A."/>
            <person name="Alvarado L."/>
            <person name="Chapman S.B."/>
            <person name="Gainer-Dewar J."/>
            <person name="Goldberg J."/>
            <person name="Griggs A."/>
            <person name="Gujja S."/>
            <person name="Hansen M."/>
            <person name="Howarth C."/>
            <person name="Imamovic A."/>
            <person name="Ireland A."/>
            <person name="Larimer J."/>
            <person name="McCowan C."/>
            <person name="Murphy C."/>
            <person name="Pearson M."/>
            <person name="Poon T.W."/>
            <person name="Priest M."/>
            <person name="Roberts A."/>
            <person name="Saif S."/>
            <person name="Shea T."/>
            <person name="Sykes S."/>
            <person name="Wortman J."/>
            <person name="Nusbaum C."/>
            <person name="Birren B."/>
        </authorList>
    </citation>
    <scope>NUCLEOTIDE SEQUENCE [LARGE SCALE GENOMIC DNA]</scope>
    <source>
        <strain evidence="10 11">P1569</strain>
    </source>
</reference>
<dbReference type="GO" id="GO:0016787">
    <property type="term" value="F:hydrolase activity"/>
    <property type="evidence" value="ECO:0007669"/>
    <property type="project" value="UniProtKB-KW"/>
</dbReference>
<keyword evidence="4" id="KW-0540">Nuclease</keyword>
<evidence type="ECO:0000256" key="4">
    <source>
        <dbReference type="ARBA" id="ARBA00022722"/>
    </source>
</evidence>
<evidence type="ECO:0000256" key="6">
    <source>
        <dbReference type="ARBA" id="ARBA00022801"/>
    </source>
</evidence>
<name>V9F4P6_PHYNI</name>
<keyword evidence="5" id="KW-0479">Metal-binding</keyword>
<dbReference type="PANTHER" id="PTHR22930:SF85">
    <property type="entry name" value="GH03217P-RELATED"/>
    <property type="match status" value="1"/>
</dbReference>
<protein>
    <recommendedName>
        <fullName evidence="9">DDE Tnp4 domain-containing protein</fullName>
    </recommendedName>
</protein>
<dbReference type="AlphaFoldDB" id="V9F4P6"/>
<dbReference type="GO" id="GO:0046872">
    <property type="term" value="F:metal ion binding"/>
    <property type="evidence" value="ECO:0007669"/>
    <property type="project" value="UniProtKB-KW"/>
</dbReference>
<organism evidence="10 11">
    <name type="scientific">Phytophthora nicotianae P1569</name>
    <dbReference type="NCBI Taxonomy" id="1317065"/>
    <lineage>
        <taxon>Eukaryota</taxon>
        <taxon>Sar</taxon>
        <taxon>Stramenopiles</taxon>
        <taxon>Oomycota</taxon>
        <taxon>Peronosporomycetes</taxon>
        <taxon>Peronosporales</taxon>
        <taxon>Peronosporaceae</taxon>
        <taxon>Phytophthora</taxon>
    </lineage>
</organism>
<keyword evidence="7" id="KW-0539">Nucleus</keyword>
<evidence type="ECO:0000256" key="1">
    <source>
        <dbReference type="ARBA" id="ARBA00001968"/>
    </source>
</evidence>
<evidence type="ECO:0000313" key="11">
    <source>
        <dbReference type="Proteomes" id="UP000018721"/>
    </source>
</evidence>
<evidence type="ECO:0000256" key="2">
    <source>
        <dbReference type="ARBA" id="ARBA00004123"/>
    </source>
</evidence>
<dbReference type="EMBL" id="ANIZ01001564">
    <property type="protein sequence ID" value="ETI46469.1"/>
    <property type="molecule type" value="Genomic_DNA"/>
</dbReference>
<feature type="domain" description="DDE Tnp4" evidence="9">
    <location>
        <begin position="175"/>
        <end position="326"/>
    </location>
</feature>
<keyword evidence="6" id="KW-0378">Hydrolase</keyword>
<feature type="signal peptide" evidence="8">
    <location>
        <begin position="1"/>
        <end position="25"/>
    </location>
</feature>
<dbReference type="PANTHER" id="PTHR22930">
    <property type="match status" value="1"/>
</dbReference>
<sequence length="425" mass="48809">METKIACVTMILLLLLLIIVLPIDTRRKCLHRVRIDWDQYSQCLIDEGQFHKCYKMSYSSFMALAEKLEPYLLVDERQSCNRTGIEPITHINKLQMCLRWLSGGSYHDVRSNSGVSVAAFYASIHQVVDAIIAHPELQLEFPTSEPAQRHAVKAFERLSSSRIMKGCVGAVDRWLCPIRVPPKKEVSRVRSFFSGHYQRYGVNIQACCDHLSRFTAVTCSSPGGTGDAVAFLKWRLSAIVKNLPKGLYIVGDNAYTNTNQLLIPFPRPRITSSAHDSYYFHLSQLRIRIEMAFGLLVCKLRVFKAPLEISFKRVPRTILAACILHNWCINQRLRENRSYRVEDDEDMVEVVESTRLTGDRCVDSTVEPQDSSRYRRLYESSDLVVDTDTYNSSEWVRDAIVGLVPNISRPQRNRIRRAQEEKENE</sequence>
<dbReference type="InterPro" id="IPR045249">
    <property type="entry name" value="HARBI1-like"/>
</dbReference>
<dbReference type="Proteomes" id="UP000018721">
    <property type="component" value="Unassembled WGS sequence"/>
</dbReference>
<dbReference type="OrthoDB" id="122770at2759"/>
<evidence type="ECO:0000256" key="5">
    <source>
        <dbReference type="ARBA" id="ARBA00022723"/>
    </source>
</evidence>
<comment type="similarity">
    <text evidence="3">Belongs to the HARBI1 family.</text>
</comment>
<keyword evidence="8" id="KW-0732">Signal</keyword>
<proteinExistence type="inferred from homology"/>
<dbReference type="HOGENOM" id="CLU_054310_0_0_1"/>
<comment type="subcellular location">
    <subcellularLocation>
        <location evidence="2">Nucleus</location>
    </subcellularLocation>
</comment>
<accession>V9F4P6</accession>
<keyword evidence="11" id="KW-1185">Reference proteome</keyword>
<comment type="cofactor">
    <cofactor evidence="1">
        <name>a divalent metal cation</name>
        <dbReference type="ChEBI" id="CHEBI:60240"/>
    </cofactor>
</comment>
<dbReference type="eggNOG" id="KOG4585">
    <property type="taxonomic scope" value="Eukaryota"/>
</dbReference>
<dbReference type="Pfam" id="PF13359">
    <property type="entry name" value="DDE_Tnp_4"/>
    <property type="match status" value="1"/>
</dbReference>
<evidence type="ECO:0000256" key="7">
    <source>
        <dbReference type="ARBA" id="ARBA00023242"/>
    </source>
</evidence>
<evidence type="ECO:0000256" key="3">
    <source>
        <dbReference type="ARBA" id="ARBA00006958"/>
    </source>
</evidence>